<dbReference type="Pfam" id="PF12666">
    <property type="entry name" value="PrgI"/>
    <property type="match status" value="1"/>
</dbReference>
<name>A0A395W5T8_9FIRM</name>
<evidence type="ECO:0000313" key="3">
    <source>
        <dbReference type="Proteomes" id="UP000265489"/>
    </source>
</evidence>
<dbReference type="Proteomes" id="UP000265489">
    <property type="component" value="Unassembled WGS sequence"/>
</dbReference>
<accession>A0A395W5T8</accession>
<sequence length="141" mass="16165">MKSNFEIKINKEIRDYTESILLGLSLRQTIFSILACAVACGLYFLFKERLGTEVTSWLCVLGAAPFAALGFIKFQGMYTEDIVKMAISSFVLSTRNLINVPFNLYYEILEPFINQSRKESIVHDKKLRKIEKAQQRKNKSA</sequence>
<dbReference type="EMBL" id="QRYQ01000015">
    <property type="protein sequence ID" value="RGU90757.1"/>
    <property type="molecule type" value="Genomic_DNA"/>
</dbReference>
<organism evidence="2 3">
    <name type="scientific">Holdemanella biformis</name>
    <dbReference type="NCBI Taxonomy" id="1735"/>
    <lineage>
        <taxon>Bacteria</taxon>
        <taxon>Bacillati</taxon>
        <taxon>Bacillota</taxon>
        <taxon>Erysipelotrichia</taxon>
        <taxon>Erysipelotrichales</taxon>
        <taxon>Erysipelotrichaceae</taxon>
        <taxon>Holdemanella</taxon>
    </lineage>
</organism>
<evidence type="ECO:0000313" key="2">
    <source>
        <dbReference type="EMBL" id="RGU90757.1"/>
    </source>
</evidence>
<feature type="transmembrane region" description="Helical" evidence="1">
    <location>
        <begin position="52"/>
        <end position="72"/>
    </location>
</feature>
<keyword evidence="1" id="KW-0472">Membrane</keyword>
<dbReference type="AlphaFoldDB" id="A0A395W5T8"/>
<gene>
    <name evidence="2" type="ORF">DWW32_08150</name>
</gene>
<keyword evidence="1" id="KW-1133">Transmembrane helix</keyword>
<reference evidence="2 3" key="1">
    <citation type="submission" date="2018-08" db="EMBL/GenBank/DDBJ databases">
        <title>A genome reference for cultivated species of the human gut microbiota.</title>
        <authorList>
            <person name="Zou Y."/>
            <person name="Xue W."/>
            <person name="Luo G."/>
        </authorList>
    </citation>
    <scope>NUCLEOTIDE SEQUENCE [LARGE SCALE GENOMIC DNA]</scope>
    <source>
        <strain evidence="2 3">AF15-20</strain>
    </source>
</reference>
<proteinExistence type="predicted"/>
<keyword evidence="1" id="KW-0812">Transmembrane</keyword>
<dbReference type="InterPro" id="IPR024414">
    <property type="entry name" value="Uncharacterised_PrgI"/>
</dbReference>
<feature type="transmembrane region" description="Helical" evidence="1">
    <location>
        <begin position="20"/>
        <end position="46"/>
    </location>
</feature>
<evidence type="ECO:0000256" key="1">
    <source>
        <dbReference type="SAM" id="Phobius"/>
    </source>
</evidence>
<comment type="caution">
    <text evidence="2">The sequence shown here is derived from an EMBL/GenBank/DDBJ whole genome shotgun (WGS) entry which is preliminary data.</text>
</comment>
<dbReference type="GeneID" id="66579843"/>
<protein>
    <submittedName>
        <fullName evidence="2">PrgI family protein</fullName>
    </submittedName>
</protein>
<dbReference type="RefSeq" id="WP_118325415.1">
    <property type="nucleotide sequence ID" value="NZ_QRYH01000014.1"/>
</dbReference>